<dbReference type="Proteomes" id="UP000270094">
    <property type="component" value="Unassembled WGS sequence"/>
</dbReference>
<accession>A0A3P7I062</accession>
<protein>
    <submittedName>
        <fullName evidence="1">Uncharacterized protein</fullName>
    </submittedName>
</protein>
<organism evidence="1 2">
    <name type="scientific">Strongylus vulgaris</name>
    <name type="common">Blood worm</name>
    <dbReference type="NCBI Taxonomy" id="40348"/>
    <lineage>
        <taxon>Eukaryota</taxon>
        <taxon>Metazoa</taxon>
        <taxon>Ecdysozoa</taxon>
        <taxon>Nematoda</taxon>
        <taxon>Chromadorea</taxon>
        <taxon>Rhabditida</taxon>
        <taxon>Rhabditina</taxon>
        <taxon>Rhabditomorpha</taxon>
        <taxon>Strongyloidea</taxon>
        <taxon>Strongylidae</taxon>
        <taxon>Strongylus</taxon>
    </lineage>
</organism>
<dbReference type="EMBL" id="UYYB01003761">
    <property type="protein sequence ID" value="VDM66801.1"/>
    <property type="molecule type" value="Genomic_DNA"/>
</dbReference>
<name>A0A3P7I062_STRVU</name>
<proteinExistence type="predicted"/>
<dbReference type="AlphaFoldDB" id="A0A3P7I062"/>
<reference evidence="1 2" key="1">
    <citation type="submission" date="2018-11" db="EMBL/GenBank/DDBJ databases">
        <authorList>
            <consortium name="Pathogen Informatics"/>
        </authorList>
    </citation>
    <scope>NUCLEOTIDE SEQUENCE [LARGE SCALE GENOMIC DNA]</scope>
</reference>
<evidence type="ECO:0000313" key="2">
    <source>
        <dbReference type="Proteomes" id="UP000270094"/>
    </source>
</evidence>
<dbReference type="OrthoDB" id="5967017at2759"/>
<keyword evidence="2" id="KW-1185">Reference proteome</keyword>
<sequence length="123" mass="13570">MIAIGENQTLSLARHKYWIPRAPGSLKYYLKNCATPSGEAESVMSYSANNGIIRGVIQPANESLDGRSWERLVGSVKRFLRKLVGREKLNFASFLLTAIEAVKHTSAYKAGFHRIVGNSTSAK</sequence>
<evidence type="ECO:0000313" key="1">
    <source>
        <dbReference type="EMBL" id="VDM66801.1"/>
    </source>
</evidence>
<gene>
    <name evidence="1" type="ORF">SVUK_LOCUS1799</name>
</gene>